<evidence type="ECO:0000256" key="8">
    <source>
        <dbReference type="SAM" id="MobiDB-lite"/>
    </source>
</evidence>
<keyword evidence="4" id="KW-0418">Kinase</keyword>
<feature type="compositionally biased region" description="Low complexity" evidence="8">
    <location>
        <begin position="7"/>
        <end position="17"/>
    </location>
</feature>
<evidence type="ECO:0000256" key="3">
    <source>
        <dbReference type="ARBA" id="ARBA00022741"/>
    </source>
</evidence>
<feature type="compositionally biased region" description="Low complexity" evidence="8">
    <location>
        <begin position="29"/>
        <end position="51"/>
    </location>
</feature>
<feature type="domain" description="Protein kinase" evidence="9">
    <location>
        <begin position="92"/>
        <end position="436"/>
    </location>
</feature>
<accession>A0A812THV5</accession>
<evidence type="ECO:0000256" key="6">
    <source>
        <dbReference type="PROSITE-ProRule" id="PRU10141"/>
    </source>
</evidence>
<dbReference type="InterPro" id="IPR011009">
    <property type="entry name" value="Kinase-like_dom_sf"/>
</dbReference>
<protein>
    <submittedName>
        <fullName evidence="10">AFC2 protein</fullName>
    </submittedName>
</protein>
<dbReference type="SMART" id="SM00220">
    <property type="entry name" value="S_TKc"/>
    <property type="match status" value="1"/>
</dbReference>
<keyword evidence="3 6" id="KW-0547">Nucleotide-binding</keyword>
<feature type="binding site" evidence="6">
    <location>
        <position position="121"/>
    </location>
    <ligand>
        <name>ATP</name>
        <dbReference type="ChEBI" id="CHEBI:30616"/>
    </ligand>
</feature>
<dbReference type="PANTHER" id="PTHR45646">
    <property type="entry name" value="SERINE/THREONINE-PROTEIN KINASE DOA-RELATED"/>
    <property type="match status" value="1"/>
</dbReference>
<sequence>MQGLGYGSSRKSQQGRQSRSRSARHTRAAKCSQISVSSCSTSSYTSSDEDGYSSSYSEVSQAAGKVGAGPRLEKDEVQHFEWRAGLQMNSRYVVSKFLGDGTFGRVLQAKDCKRNRQVAIKIIRNVDKYTRNAMREAEILQDIRAADPKQCHGCVRLHETFFHEADGERLFCLVCEALGMSLYDLLKQNHYRGLWMQDIQSISKQCLQALRFLHADLNLTHTDLKLENVLLRSSEAPAPSKFPREEFWQSQQSSPSSSRRTAGSYVRPVCTEIKLIDFGNATYELEHHSSIINTRQYRAPEVILSLGWNELSDLWSIGCIVSELYTGELLFRTHESLEHLALMQQAVQRFPHSLLQKAGQNRNDRFVVKDTHSTWRLRWPEGALSESSSSKVQQQQSLHEMVQKRHRSLADFTESLLILDPTKRPSARRALEHVFLTEKFSD</sequence>
<dbReference type="PANTHER" id="PTHR45646:SF11">
    <property type="entry name" value="SERINE_THREONINE-PROTEIN KINASE DOA"/>
    <property type="match status" value="1"/>
</dbReference>
<keyword evidence="1 7" id="KW-0723">Serine/threonine-protein kinase</keyword>
<keyword evidence="11" id="KW-1185">Reference proteome</keyword>
<dbReference type="GO" id="GO:0004674">
    <property type="term" value="F:protein serine/threonine kinase activity"/>
    <property type="evidence" value="ECO:0007669"/>
    <property type="project" value="UniProtKB-KW"/>
</dbReference>
<organism evidence="10 11">
    <name type="scientific">Symbiodinium pilosum</name>
    <name type="common">Dinoflagellate</name>
    <dbReference type="NCBI Taxonomy" id="2952"/>
    <lineage>
        <taxon>Eukaryota</taxon>
        <taxon>Sar</taxon>
        <taxon>Alveolata</taxon>
        <taxon>Dinophyceae</taxon>
        <taxon>Suessiales</taxon>
        <taxon>Symbiodiniaceae</taxon>
        <taxon>Symbiodinium</taxon>
    </lineage>
</organism>
<dbReference type="GO" id="GO:0005524">
    <property type="term" value="F:ATP binding"/>
    <property type="evidence" value="ECO:0007669"/>
    <property type="project" value="UniProtKB-UniRule"/>
</dbReference>
<dbReference type="InterPro" id="IPR000719">
    <property type="entry name" value="Prot_kinase_dom"/>
</dbReference>
<evidence type="ECO:0000256" key="4">
    <source>
        <dbReference type="ARBA" id="ARBA00022777"/>
    </source>
</evidence>
<evidence type="ECO:0000256" key="5">
    <source>
        <dbReference type="ARBA" id="ARBA00022840"/>
    </source>
</evidence>
<name>A0A812THV5_SYMPI</name>
<dbReference type="PROSITE" id="PS50011">
    <property type="entry name" value="PROTEIN_KINASE_DOM"/>
    <property type="match status" value="1"/>
</dbReference>
<dbReference type="InterPro" id="IPR017441">
    <property type="entry name" value="Protein_kinase_ATP_BS"/>
</dbReference>
<proteinExistence type="inferred from homology"/>
<dbReference type="Gene3D" id="3.30.200.20">
    <property type="entry name" value="Phosphorylase Kinase, domain 1"/>
    <property type="match status" value="1"/>
</dbReference>
<dbReference type="OrthoDB" id="283111at2759"/>
<feature type="compositionally biased region" description="Low complexity" evidence="8">
    <location>
        <begin position="249"/>
        <end position="258"/>
    </location>
</feature>
<feature type="region of interest" description="Disordered" evidence="8">
    <location>
        <begin position="243"/>
        <end position="262"/>
    </location>
</feature>
<reference evidence="10" key="1">
    <citation type="submission" date="2021-02" db="EMBL/GenBank/DDBJ databases">
        <authorList>
            <person name="Dougan E. K."/>
            <person name="Rhodes N."/>
            <person name="Thang M."/>
            <person name="Chan C."/>
        </authorList>
    </citation>
    <scope>NUCLEOTIDE SEQUENCE</scope>
</reference>
<feature type="region of interest" description="Disordered" evidence="8">
    <location>
        <begin position="1"/>
        <end position="51"/>
    </location>
</feature>
<dbReference type="AlphaFoldDB" id="A0A812THV5"/>
<dbReference type="PROSITE" id="PS00108">
    <property type="entry name" value="PROTEIN_KINASE_ST"/>
    <property type="match status" value="1"/>
</dbReference>
<dbReference type="InterPro" id="IPR051175">
    <property type="entry name" value="CLK_kinases"/>
</dbReference>
<comment type="caution">
    <text evidence="10">The sequence shown here is derived from an EMBL/GenBank/DDBJ whole genome shotgun (WGS) entry which is preliminary data.</text>
</comment>
<gene>
    <name evidence="10" type="primary">AFC2</name>
    <name evidence="10" type="ORF">SPIL2461_LOCUS13666</name>
</gene>
<feature type="compositionally biased region" description="Basic residues" evidence="8">
    <location>
        <begin position="18"/>
        <end position="28"/>
    </location>
</feature>
<evidence type="ECO:0000256" key="7">
    <source>
        <dbReference type="RuleBase" id="RU000304"/>
    </source>
</evidence>
<dbReference type="GO" id="GO:0005634">
    <property type="term" value="C:nucleus"/>
    <property type="evidence" value="ECO:0007669"/>
    <property type="project" value="TreeGrafter"/>
</dbReference>
<dbReference type="InterPro" id="IPR008271">
    <property type="entry name" value="Ser/Thr_kinase_AS"/>
</dbReference>
<evidence type="ECO:0000313" key="11">
    <source>
        <dbReference type="Proteomes" id="UP000649617"/>
    </source>
</evidence>
<comment type="similarity">
    <text evidence="7">Belongs to the protein kinase superfamily.</text>
</comment>
<evidence type="ECO:0000259" key="9">
    <source>
        <dbReference type="PROSITE" id="PS50011"/>
    </source>
</evidence>
<dbReference type="Proteomes" id="UP000649617">
    <property type="component" value="Unassembled WGS sequence"/>
</dbReference>
<evidence type="ECO:0000256" key="2">
    <source>
        <dbReference type="ARBA" id="ARBA00022679"/>
    </source>
</evidence>
<dbReference type="SUPFAM" id="SSF56112">
    <property type="entry name" value="Protein kinase-like (PK-like)"/>
    <property type="match status" value="1"/>
</dbReference>
<keyword evidence="2" id="KW-0808">Transferase</keyword>
<evidence type="ECO:0000313" key="10">
    <source>
        <dbReference type="EMBL" id="CAE7521909.1"/>
    </source>
</evidence>
<evidence type="ECO:0000256" key="1">
    <source>
        <dbReference type="ARBA" id="ARBA00022527"/>
    </source>
</evidence>
<keyword evidence="5 6" id="KW-0067">ATP-binding</keyword>
<dbReference type="PROSITE" id="PS00107">
    <property type="entry name" value="PROTEIN_KINASE_ATP"/>
    <property type="match status" value="1"/>
</dbReference>
<dbReference type="EMBL" id="CAJNIZ010030191">
    <property type="protein sequence ID" value="CAE7521909.1"/>
    <property type="molecule type" value="Genomic_DNA"/>
</dbReference>
<dbReference type="Gene3D" id="1.10.510.10">
    <property type="entry name" value="Transferase(Phosphotransferase) domain 1"/>
    <property type="match status" value="1"/>
</dbReference>
<dbReference type="Pfam" id="PF00069">
    <property type="entry name" value="Pkinase"/>
    <property type="match status" value="1"/>
</dbReference>